<organism evidence="5">
    <name type="scientific">Notodromas monacha</name>
    <dbReference type="NCBI Taxonomy" id="399045"/>
    <lineage>
        <taxon>Eukaryota</taxon>
        <taxon>Metazoa</taxon>
        <taxon>Ecdysozoa</taxon>
        <taxon>Arthropoda</taxon>
        <taxon>Crustacea</taxon>
        <taxon>Oligostraca</taxon>
        <taxon>Ostracoda</taxon>
        <taxon>Podocopa</taxon>
        <taxon>Podocopida</taxon>
        <taxon>Cypridocopina</taxon>
        <taxon>Cypridoidea</taxon>
        <taxon>Cyprididae</taxon>
        <taxon>Notodromas</taxon>
    </lineage>
</organism>
<dbReference type="InterPro" id="IPR037171">
    <property type="entry name" value="NagB/RpiA_transferase-like"/>
</dbReference>
<dbReference type="Pfam" id="PF01008">
    <property type="entry name" value="IF-2B"/>
    <property type="match status" value="1"/>
</dbReference>
<dbReference type="NCBIfam" id="TIGR00524">
    <property type="entry name" value="eIF-2B_rel"/>
    <property type="match status" value="1"/>
</dbReference>
<evidence type="ECO:0000313" key="5">
    <source>
        <dbReference type="EMBL" id="CAD7273374.1"/>
    </source>
</evidence>
<dbReference type="EMBL" id="CAJPEX010000124">
    <property type="protein sequence ID" value="CAG0913526.1"/>
    <property type="molecule type" value="Genomic_DNA"/>
</dbReference>
<dbReference type="PANTHER" id="PTHR43475">
    <property type="entry name" value="METHYLTHIORIBOSE-1-PHOSPHATE ISOMERASE"/>
    <property type="match status" value="1"/>
</dbReference>
<dbReference type="InterPro" id="IPR042529">
    <property type="entry name" value="IF_2B-like_C"/>
</dbReference>
<evidence type="ECO:0000256" key="4">
    <source>
        <dbReference type="RuleBase" id="RU003814"/>
    </source>
</evidence>
<dbReference type="Gene3D" id="1.20.120.420">
    <property type="entry name" value="translation initiation factor eif-2b, domain 1"/>
    <property type="match status" value="1"/>
</dbReference>
<evidence type="ECO:0000256" key="2">
    <source>
        <dbReference type="ARBA" id="ARBA00022605"/>
    </source>
</evidence>
<dbReference type="OrthoDB" id="2461at2759"/>
<dbReference type="GO" id="GO:0046523">
    <property type="term" value="F:S-methyl-5-thioribose-1-phosphate isomerase activity"/>
    <property type="evidence" value="ECO:0007669"/>
    <property type="project" value="TreeGrafter"/>
</dbReference>
<keyword evidence="6" id="KW-1185">Reference proteome</keyword>
<dbReference type="InterPro" id="IPR000649">
    <property type="entry name" value="IF-2B-related"/>
</dbReference>
<evidence type="ECO:0000313" key="6">
    <source>
        <dbReference type="Proteomes" id="UP000678499"/>
    </source>
</evidence>
<dbReference type="SUPFAM" id="SSF100950">
    <property type="entry name" value="NagB/RpiA/CoA transferase-like"/>
    <property type="match status" value="1"/>
</dbReference>
<keyword evidence="2" id="KW-0028">Amino-acid biosynthesis</keyword>
<dbReference type="InterPro" id="IPR005251">
    <property type="entry name" value="IF-M1Pi"/>
</dbReference>
<keyword evidence="3" id="KW-0413">Isomerase</keyword>
<proteinExistence type="inferred from homology"/>
<evidence type="ECO:0000256" key="3">
    <source>
        <dbReference type="ARBA" id="ARBA00023235"/>
    </source>
</evidence>
<gene>
    <name evidence="5" type="ORF">NMOB1V02_LOCUS1265</name>
</gene>
<dbReference type="FunFam" id="3.40.50.10470:FF:000006">
    <property type="entry name" value="Methylthioribose-1-phosphate isomerase"/>
    <property type="match status" value="1"/>
</dbReference>
<dbReference type="PANTHER" id="PTHR43475:SF1">
    <property type="entry name" value="METHYLTHIORIBOSE-1-PHOSPHATE ISOMERASE"/>
    <property type="match status" value="1"/>
</dbReference>
<dbReference type="GO" id="GO:0019509">
    <property type="term" value="P:L-methionine salvage from methylthioadenosine"/>
    <property type="evidence" value="ECO:0007669"/>
    <property type="project" value="TreeGrafter"/>
</dbReference>
<dbReference type="AlphaFoldDB" id="A0A7R9BDS2"/>
<reference evidence="5" key="1">
    <citation type="submission" date="2020-11" db="EMBL/GenBank/DDBJ databases">
        <authorList>
            <person name="Tran Van P."/>
        </authorList>
    </citation>
    <scope>NUCLEOTIDE SEQUENCE</scope>
</reference>
<comment type="similarity">
    <text evidence="1 4">Belongs to the eIF-2B alpha/beta/delta subunits family.</text>
</comment>
<dbReference type="NCBIfam" id="NF004326">
    <property type="entry name" value="PRK05720.1"/>
    <property type="match status" value="1"/>
</dbReference>
<dbReference type="InterPro" id="IPR011559">
    <property type="entry name" value="Initiation_fac_2B_a/b/d"/>
</dbReference>
<dbReference type="NCBIfam" id="TIGR00512">
    <property type="entry name" value="salvage_mtnA"/>
    <property type="match status" value="1"/>
</dbReference>
<protein>
    <recommendedName>
        <fullName evidence="7">S-methyl-5-thioribose-1-phosphate isomerase</fullName>
    </recommendedName>
</protein>
<dbReference type="Proteomes" id="UP000678499">
    <property type="component" value="Unassembled WGS sequence"/>
</dbReference>
<evidence type="ECO:0000256" key="1">
    <source>
        <dbReference type="ARBA" id="ARBA00007251"/>
    </source>
</evidence>
<sequence>MVSLTTGNYLNIEEKFQFILAHFLGWYPIRARRFIISVVFYRQTPTFSPQKWNIHQAVLNDLGATNNFSEAWNRYFNGLVGKKNPTIWLLIRCLKQDAASVARTLKKFDEDGAIPHKQVRGAPAIAIIGCLAVASLLERRVACFEAKEALRDWLLEKFAYIVSSRPTAVNLKNAAQDLSELADKLTADNAHDVEQMSKKIVECIIKMMKNDVDDNMNIGRHGAEFMVSMKEDVKPLRVLTHCNTGSLATCGYGTALGVIRRLHEMKMLEHAYCTETRPYNQGARLTAYELVHDELPATLICDSMAGALMKSGKVDFVVTGADRLAVLAKYHNIPFFIAAPTTSVDYSLPYGSGIKIEDRPADELTCIFGQRIAAPGIGVWNPAFDVTPAALITGGIITEKGVFPAAELPN</sequence>
<dbReference type="Gene3D" id="3.40.50.10470">
    <property type="entry name" value="Translation initiation factor eif-2b, domain 2"/>
    <property type="match status" value="1"/>
</dbReference>
<name>A0A7R9BDS2_9CRUS</name>
<dbReference type="InterPro" id="IPR027363">
    <property type="entry name" value="M1Pi_N"/>
</dbReference>
<dbReference type="FunFam" id="1.20.120.420:FF:000003">
    <property type="entry name" value="Methylthioribose-1-phosphate isomerase"/>
    <property type="match status" value="1"/>
</dbReference>
<dbReference type="EMBL" id="OA882161">
    <property type="protein sequence ID" value="CAD7273374.1"/>
    <property type="molecule type" value="Genomic_DNA"/>
</dbReference>
<accession>A0A7R9BDS2</accession>
<evidence type="ECO:0008006" key="7">
    <source>
        <dbReference type="Google" id="ProtNLM"/>
    </source>
</evidence>